<dbReference type="Pfam" id="PF24667">
    <property type="entry name" value="MORN_DRC7"/>
    <property type="match status" value="1"/>
</dbReference>
<gene>
    <name evidence="6" type="ORF">CR201_G0014640</name>
</gene>
<dbReference type="GO" id="GO:0031514">
    <property type="term" value="C:motile cilium"/>
    <property type="evidence" value="ECO:0007669"/>
    <property type="project" value="TreeGrafter"/>
</dbReference>
<dbReference type="PANTHER" id="PTHR35249:SF2">
    <property type="entry name" value="DYNEIN REGULATORY COMPLEX SUBUNIT 7"/>
    <property type="match status" value="1"/>
</dbReference>
<evidence type="ECO:0000256" key="1">
    <source>
        <dbReference type="ARBA" id="ARBA00004245"/>
    </source>
</evidence>
<feature type="non-terminal residue" evidence="6">
    <location>
        <position position="1"/>
    </location>
</feature>
<feature type="domain" description="Dynein regulatory complex subunit 7 MORN" evidence="4">
    <location>
        <begin position="22"/>
        <end position="248"/>
    </location>
</feature>
<comment type="caution">
    <text evidence="6">The sequence shown here is derived from an EMBL/GenBank/DDBJ whole genome shotgun (WGS) entry which is preliminary data.</text>
</comment>
<proteinExistence type="predicted"/>
<comment type="subcellular location">
    <subcellularLocation>
        <location evidence="1">Cytoplasm</location>
        <location evidence="1">Cytoskeleton</location>
    </subcellularLocation>
</comment>
<accession>A0A2J8VZD5</accession>
<organism evidence="6">
    <name type="scientific">Pongo abelii</name>
    <name type="common">Sumatran orangutan</name>
    <name type="synonym">Pongo pygmaeus abelii</name>
    <dbReference type="NCBI Taxonomy" id="9601"/>
    <lineage>
        <taxon>Eukaryota</taxon>
        <taxon>Metazoa</taxon>
        <taxon>Chordata</taxon>
        <taxon>Craniata</taxon>
        <taxon>Vertebrata</taxon>
        <taxon>Euteleostomi</taxon>
        <taxon>Mammalia</taxon>
        <taxon>Eutheria</taxon>
        <taxon>Euarchontoglires</taxon>
        <taxon>Primates</taxon>
        <taxon>Haplorrhini</taxon>
        <taxon>Catarrhini</taxon>
        <taxon>Hominidae</taxon>
        <taxon>Pongo</taxon>
    </lineage>
</organism>
<dbReference type="Pfam" id="PF24671">
    <property type="entry name" value="DRC7_C"/>
    <property type="match status" value="1"/>
</dbReference>
<evidence type="ECO:0000256" key="2">
    <source>
        <dbReference type="ARBA" id="ARBA00022490"/>
    </source>
</evidence>
<dbReference type="AlphaFoldDB" id="A0A2J8VZD5"/>
<evidence type="ECO:0000256" key="3">
    <source>
        <dbReference type="ARBA" id="ARBA00023212"/>
    </source>
</evidence>
<evidence type="ECO:0000259" key="5">
    <source>
        <dbReference type="Pfam" id="PF24671"/>
    </source>
</evidence>
<keyword evidence="2" id="KW-0963">Cytoplasm</keyword>
<sequence length="426" mass="50901">DMPHSWVEQIEISPEAFETRCPNGKKVIQYKRAKLEKWAPYLNSNGLVSRLTTYKDLECTNILEIKEWYQNREDMLELKHMNKTTDLKTDYFKPGHPQALRVHSYKSMQPEMDRVIEFYETARVDGLIKREETPRTMTEYYQGRPDFLSYRHANFGPRVKKLTLSSAESNPRPIVKITEQFFRNPAKPAEEDVAERVFLVAEERIQLRYHCREDHITASKREFLRRTEVDNKGNKIIMTPDMCISFEVLEILKLREEEEAAHTLTISIYDTKRNEKSKEYREAMERVMHEEHLRQVETQLDYLAPFLAQLPPGEKLTRWQAVRLKDECLSDFKQRLINKANLIQARFEKETQELQKKQQWYQENQVTLTPEDEDLYLSYCSQAMFRIRILEQRLNRHKELAPLKYLALEEKLYKDPRLGELQKIFA</sequence>
<feature type="domain" description="Dynein regulatory complex subunit 7 C-terminal" evidence="5">
    <location>
        <begin position="314"/>
        <end position="421"/>
    </location>
</feature>
<name>A0A2J8VZD5_PONAB</name>
<dbReference type="InterPro" id="IPR056292">
    <property type="entry name" value="DRC7_C"/>
</dbReference>
<evidence type="ECO:0000313" key="6">
    <source>
        <dbReference type="EMBL" id="PNJ62890.1"/>
    </source>
</evidence>
<protein>
    <submittedName>
        <fullName evidence="6">DRC7 isoform 9</fullName>
    </submittedName>
</protein>
<evidence type="ECO:0000259" key="4">
    <source>
        <dbReference type="Pfam" id="PF24667"/>
    </source>
</evidence>
<keyword evidence="3" id="KW-0206">Cytoskeleton</keyword>
<reference evidence="6" key="1">
    <citation type="submission" date="2017-12" db="EMBL/GenBank/DDBJ databases">
        <title>High-resolution comparative analysis of great ape genomes.</title>
        <authorList>
            <person name="Pollen A."/>
            <person name="Hastie A."/>
            <person name="Hormozdiari F."/>
            <person name="Dougherty M."/>
            <person name="Liu R."/>
            <person name="Chaisson M."/>
            <person name="Hoppe E."/>
            <person name="Hill C."/>
            <person name="Pang A."/>
            <person name="Hillier L."/>
            <person name="Baker C."/>
            <person name="Armstrong J."/>
            <person name="Shendure J."/>
            <person name="Paten B."/>
            <person name="Wilson R."/>
            <person name="Chao H."/>
            <person name="Schneider V."/>
            <person name="Ventura M."/>
            <person name="Kronenberg Z."/>
            <person name="Murali S."/>
            <person name="Gordon D."/>
            <person name="Cantsilieris S."/>
            <person name="Munson K."/>
            <person name="Nelson B."/>
            <person name="Raja A."/>
            <person name="Underwood J."/>
            <person name="Diekhans M."/>
            <person name="Fiddes I."/>
            <person name="Haussler D."/>
            <person name="Eichler E."/>
        </authorList>
    </citation>
    <scope>NUCLEOTIDE SEQUENCE [LARGE SCALE GENOMIC DNA]</scope>
    <source>
        <strain evidence="6">Susie</strain>
    </source>
</reference>
<dbReference type="GO" id="GO:0005856">
    <property type="term" value="C:cytoskeleton"/>
    <property type="evidence" value="ECO:0007669"/>
    <property type="project" value="UniProtKB-SubCell"/>
</dbReference>
<dbReference type="InterPro" id="IPR056291">
    <property type="entry name" value="MORN_DRC7"/>
</dbReference>
<dbReference type="GO" id="GO:0030317">
    <property type="term" value="P:flagellated sperm motility"/>
    <property type="evidence" value="ECO:0007669"/>
    <property type="project" value="TreeGrafter"/>
</dbReference>
<dbReference type="InterPro" id="IPR033551">
    <property type="entry name" value="DRC7/lobo"/>
</dbReference>
<dbReference type="EMBL" id="NDHI03003406">
    <property type="protein sequence ID" value="PNJ62890.1"/>
    <property type="molecule type" value="Genomic_DNA"/>
</dbReference>
<dbReference type="PANTHER" id="PTHR35249">
    <property type="entry name" value="DYNEIN REGULATORY COMPLEX SUBUNIT 7"/>
    <property type="match status" value="1"/>
</dbReference>